<feature type="transmembrane region" description="Helical" evidence="1">
    <location>
        <begin position="18"/>
        <end position="36"/>
    </location>
</feature>
<evidence type="ECO:0000313" key="3">
    <source>
        <dbReference type="Proteomes" id="UP000190816"/>
    </source>
</evidence>
<keyword evidence="1" id="KW-1133">Transmembrane helix</keyword>
<feature type="transmembrane region" description="Helical" evidence="1">
    <location>
        <begin position="42"/>
        <end position="62"/>
    </location>
</feature>
<evidence type="ECO:0000256" key="1">
    <source>
        <dbReference type="SAM" id="Phobius"/>
    </source>
</evidence>
<evidence type="ECO:0000313" key="2">
    <source>
        <dbReference type="EMBL" id="OPB80280.1"/>
    </source>
</evidence>
<dbReference type="EMBL" id="MAIC01000003">
    <property type="protein sequence ID" value="OPB80280.1"/>
    <property type="molecule type" value="Genomic_DNA"/>
</dbReference>
<keyword evidence="1" id="KW-0812">Transmembrane</keyword>
<keyword evidence="1" id="KW-0472">Membrane</keyword>
<protein>
    <submittedName>
        <fullName evidence="2">Uncharacterized protein</fullName>
    </submittedName>
</protein>
<gene>
    <name evidence="2" type="ORF">BAY32_14710</name>
</gene>
<sequence>MGIFFIILDSHKTLNMKTFIKALPVFLIFFSIGRFIKYDFAFDSIVIATATIGVLGTVFLFFSERKDSKTE</sequence>
<dbReference type="Proteomes" id="UP000190816">
    <property type="component" value="Unassembled WGS sequence"/>
</dbReference>
<comment type="caution">
    <text evidence="2">The sequence shown here is derived from an EMBL/GenBank/DDBJ whole genome shotgun (WGS) entry which is preliminary data.</text>
</comment>
<accession>A0AAJ3NG55</accession>
<proteinExistence type="predicted"/>
<name>A0AAJ3NG55_9FLAO</name>
<reference evidence="2 3" key="1">
    <citation type="submission" date="2016-06" db="EMBL/GenBank/DDBJ databases">
        <authorList>
            <person name="Nicholson A.C."/>
        </authorList>
    </citation>
    <scope>NUCLEOTIDE SEQUENCE [LARGE SCALE GENOMIC DNA]</scope>
    <source>
        <strain evidence="2 3">G4123</strain>
    </source>
</reference>
<organism evidence="2 3">
    <name type="scientific">Elizabethkingia ursingii</name>
    <dbReference type="NCBI Taxonomy" id="1756150"/>
    <lineage>
        <taxon>Bacteria</taxon>
        <taxon>Pseudomonadati</taxon>
        <taxon>Bacteroidota</taxon>
        <taxon>Flavobacteriia</taxon>
        <taxon>Flavobacteriales</taxon>
        <taxon>Weeksellaceae</taxon>
        <taxon>Elizabethkingia</taxon>
    </lineage>
</organism>
<dbReference type="AlphaFoldDB" id="A0AAJ3NG55"/>